<reference evidence="1" key="1">
    <citation type="submission" date="2017-07" db="EMBL/GenBank/DDBJ databases">
        <title>Taro Niue Genome Assembly and Annotation.</title>
        <authorList>
            <person name="Atibalentja N."/>
            <person name="Keating K."/>
            <person name="Fields C.J."/>
        </authorList>
    </citation>
    <scope>NUCLEOTIDE SEQUENCE</scope>
    <source>
        <strain evidence="1">Niue_2</strain>
        <tissue evidence="1">Leaf</tissue>
    </source>
</reference>
<proteinExistence type="predicted"/>
<comment type="caution">
    <text evidence="1">The sequence shown here is derived from an EMBL/GenBank/DDBJ whole genome shotgun (WGS) entry which is preliminary data.</text>
</comment>
<dbReference type="EMBL" id="NMUH01000576">
    <property type="protein sequence ID" value="MQL81588.1"/>
    <property type="molecule type" value="Genomic_DNA"/>
</dbReference>
<keyword evidence="2" id="KW-1185">Reference proteome</keyword>
<evidence type="ECO:0000313" key="1">
    <source>
        <dbReference type="EMBL" id="MQL81588.1"/>
    </source>
</evidence>
<name>A0A843UDG5_COLES</name>
<organism evidence="1 2">
    <name type="scientific">Colocasia esculenta</name>
    <name type="common">Wild taro</name>
    <name type="synonym">Arum esculentum</name>
    <dbReference type="NCBI Taxonomy" id="4460"/>
    <lineage>
        <taxon>Eukaryota</taxon>
        <taxon>Viridiplantae</taxon>
        <taxon>Streptophyta</taxon>
        <taxon>Embryophyta</taxon>
        <taxon>Tracheophyta</taxon>
        <taxon>Spermatophyta</taxon>
        <taxon>Magnoliopsida</taxon>
        <taxon>Liliopsida</taxon>
        <taxon>Araceae</taxon>
        <taxon>Aroideae</taxon>
        <taxon>Colocasieae</taxon>
        <taxon>Colocasia</taxon>
    </lineage>
</organism>
<evidence type="ECO:0000313" key="2">
    <source>
        <dbReference type="Proteomes" id="UP000652761"/>
    </source>
</evidence>
<sequence length="92" mass="10092">MRLLRLLSNGRARIRRSNMAVGVVPTARSGFPLQLYVTLGPFWVPGSVGGHRENRVLDLGRGRVLGVVTVGIRARSLTGLVVDLNCNRKSQR</sequence>
<dbReference type="Proteomes" id="UP000652761">
    <property type="component" value="Unassembled WGS sequence"/>
</dbReference>
<protein>
    <submittedName>
        <fullName evidence="1">Uncharacterized protein</fullName>
    </submittedName>
</protein>
<accession>A0A843UDG5</accession>
<dbReference type="AlphaFoldDB" id="A0A843UDG5"/>
<gene>
    <name evidence="1" type="ORF">Taro_014053</name>
</gene>